<feature type="compositionally biased region" description="Pro residues" evidence="1">
    <location>
        <begin position="62"/>
        <end position="74"/>
    </location>
</feature>
<evidence type="ECO:0000256" key="1">
    <source>
        <dbReference type="SAM" id="MobiDB-lite"/>
    </source>
</evidence>
<sequence>MEELIKQAFLQVDVLGPHVQEGHYDLIGPNGDIILPSVWEKVIEPDWAITMTMWPLDKAPPVGGPKLPPGMPPMPKHDQMPPGMSPLNRPRPGAGMPQMPQMPPPPPGWHGGPPPTPRGPPTVPPGIKIVNAAPPKKKSSSSSSKQNTTMLNFLSGKPVKKK</sequence>
<gene>
    <name evidence="3" type="ORF">M419DRAFT_90290</name>
</gene>
<dbReference type="KEGG" id="trr:M419DRAFT_90290"/>
<evidence type="ECO:0000259" key="2">
    <source>
        <dbReference type="Pfam" id="PF22893"/>
    </source>
</evidence>
<proteinExistence type="predicted"/>
<feature type="region of interest" description="Disordered" evidence="1">
    <location>
        <begin position="60"/>
        <end position="162"/>
    </location>
</feature>
<organism evidence="3 4">
    <name type="scientific">Hypocrea jecorina (strain ATCC 56765 / BCRC 32924 / NRRL 11460 / Rut C-30)</name>
    <name type="common">Trichoderma reesei</name>
    <dbReference type="NCBI Taxonomy" id="1344414"/>
    <lineage>
        <taxon>Eukaryota</taxon>
        <taxon>Fungi</taxon>
        <taxon>Dikarya</taxon>
        <taxon>Ascomycota</taxon>
        <taxon>Pezizomycotina</taxon>
        <taxon>Sordariomycetes</taxon>
        <taxon>Hypocreomycetidae</taxon>
        <taxon>Hypocreales</taxon>
        <taxon>Hypocreaceae</taxon>
        <taxon>Trichoderma</taxon>
    </lineage>
</organism>
<accession>A0A024S0I0</accession>
<evidence type="ECO:0000313" key="4">
    <source>
        <dbReference type="Proteomes" id="UP000024376"/>
    </source>
</evidence>
<feature type="compositionally biased region" description="Pro residues" evidence="1">
    <location>
        <begin position="100"/>
        <end position="124"/>
    </location>
</feature>
<evidence type="ECO:0000313" key="3">
    <source>
        <dbReference type="EMBL" id="ETR97915.1"/>
    </source>
</evidence>
<dbReference type="Proteomes" id="UP000024376">
    <property type="component" value="Unassembled WGS sequence"/>
</dbReference>
<protein>
    <recommendedName>
        <fullName evidence="2">Ubiquitin-like domain-containing protein</fullName>
    </recommendedName>
</protein>
<dbReference type="Pfam" id="PF22893">
    <property type="entry name" value="ULD_2"/>
    <property type="match status" value="1"/>
</dbReference>
<feature type="domain" description="Ubiquitin-like" evidence="2">
    <location>
        <begin position="1"/>
        <end position="56"/>
    </location>
</feature>
<dbReference type="InterPro" id="IPR054464">
    <property type="entry name" value="ULD_fung"/>
</dbReference>
<dbReference type="HOGENOM" id="CLU_1636632_0_0_1"/>
<feature type="compositionally biased region" description="Low complexity" evidence="1">
    <location>
        <begin position="90"/>
        <end position="99"/>
    </location>
</feature>
<dbReference type="EMBL" id="KI911166">
    <property type="protein sequence ID" value="ETR97915.1"/>
    <property type="molecule type" value="Genomic_DNA"/>
</dbReference>
<dbReference type="OrthoDB" id="4900700at2759"/>
<reference evidence="4" key="1">
    <citation type="journal article" date="2013" name="Ind. Biotechnol.">
        <title>Comparative genomics analysis of Trichoderma reesei strains.</title>
        <authorList>
            <person name="Koike H."/>
            <person name="Aerts A."/>
            <person name="LaButti K."/>
            <person name="Grigoriev I.V."/>
            <person name="Baker S.E."/>
        </authorList>
    </citation>
    <scope>NUCLEOTIDE SEQUENCE [LARGE SCALE GENOMIC DNA]</scope>
    <source>
        <strain evidence="4">ATCC 56765 / BCRC 32924 / NRRL 11460 / Rut C-30</strain>
    </source>
</reference>
<dbReference type="AlphaFoldDB" id="A0A024S0I0"/>
<name>A0A024S0I0_HYPJR</name>